<evidence type="ECO:0008006" key="4">
    <source>
        <dbReference type="Google" id="ProtNLM"/>
    </source>
</evidence>
<name>A0A9P9WV69_9PEZI</name>
<feature type="region of interest" description="Disordered" evidence="1">
    <location>
        <begin position="87"/>
        <end position="112"/>
    </location>
</feature>
<reference evidence="2" key="1">
    <citation type="submission" date="2021-03" db="EMBL/GenBank/DDBJ databases">
        <title>Revisited historic fungal species revealed as producer of novel bioactive compounds through whole genome sequencing and comparative genomics.</title>
        <authorList>
            <person name="Vignolle G.A."/>
            <person name="Hochenegger N."/>
            <person name="Mach R.L."/>
            <person name="Mach-Aigner A.R."/>
            <person name="Javad Rahimi M."/>
            <person name="Salim K.A."/>
            <person name="Chan C.M."/>
            <person name="Lim L.B.L."/>
            <person name="Cai F."/>
            <person name="Druzhinina I.S."/>
            <person name="U'Ren J.M."/>
            <person name="Derntl C."/>
        </authorList>
    </citation>
    <scope>NUCLEOTIDE SEQUENCE</scope>
    <source>
        <strain evidence="2">TUCIM 5799</strain>
    </source>
</reference>
<accession>A0A9P9WV69</accession>
<evidence type="ECO:0000313" key="3">
    <source>
        <dbReference type="Proteomes" id="UP000829685"/>
    </source>
</evidence>
<dbReference type="AlphaFoldDB" id="A0A9P9WV69"/>
<gene>
    <name evidence="2" type="ORF">JX265_002616</name>
</gene>
<protein>
    <recommendedName>
        <fullName evidence="4">Lipocalin-like domain-containing protein</fullName>
    </recommendedName>
</protein>
<evidence type="ECO:0000256" key="1">
    <source>
        <dbReference type="SAM" id="MobiDB-lite"/>
    </source>
</evidence>
<sequence>MANTSNTTSGAIIPEWHSIYPSGGSVYAPSGHISFVITANDTTQPEFRPKTVSLPAQPSDSQADWATVAQHSLGVFGTFQFSNVSCSGSGKGKEKDCKGNKGDHGNESGPSGTLTVNITSATLPSDIGYQYVNTFKFTDDCNKHVLVADFGGGLVQTVWFYRLPQFDVFA</sequence>
<dbReference type="EMBL" id="JAFIMR010000004">
    <property type="protein sequence ID" value="KAI1879662.1"/>
    <property type="molecule type" value="Genomic_DNA"/>
</dbReference>
<organism evidence="2 3">
    <name type="scientific">Neoarthrinium moseri</name>
    <dbReference type="NCBI Taxonomy" id="1658444"/>
    <lineage>
        <taxon>Eukaryota</taxon>
        <taxon>Fungi</taxon>
        <taxon>Dikarya</taxon>
        <taxon>Ascomycota</taxon>
        <taxon>Pezizomycotina</taxon>
        <taxon>Sordariomycetes</taxon>
        <taxon>Xylariomycetidae</taxon>
        <taxon>Amphisphaeriales</taxon>
        <taxon>Apiosporaceae</taxon>
        <taxon>Neoarthrinium</taxon>
    </lineage>
</organism>
<feature type="compositionally biased region" description="Basic and acidic residues" evidence="1">
    <location>
        <begin position="91"/>
        <end position="106"/>
    </location>
</feature>
<proteinExistence type="predicted"/>
<comment type="caution">
    <text evidence="2">The sequence shown here is derived from an EMBL/GenBank/DDBJ whole genome shotgun (WGS) entry which is preliminary data.</text>
</comment>
<dbReference type="Proteomes" id="UP000829685">
    <property type="component" value="Unassembled WGS sequence"/>
</dbReference>
<evidence type="ECO:0000313" key="2">
    <source>
        <dbReference type="EMBL" id="KAI1879662.1"/>
    </source>
</evidence>
<keyword evidence="3" id="KW-1185">Reference proteome</keyword>